<feature type="region of interest" description="Disordered" evidence="1">
    <location>
        <begin position="401"/>
        <end position="427"/>
    </location>
</feature>
<protein>
    <submittedName>
        <fullName evidence="2">Uncharacterized protein</fullName>
    </submittedName>
</protein>
<feature type="compositionally biased region" description="Gly residues" evidence="1">
    <location>
        <begin position="283"/>
        <end position="294"/>
    </location>
</feature>
<feature type="compositionally biased region" description="Basic and acidic residues" evidence="1">
    <location>
        <begin position="416"/>
        <end position="426"/>
    </location>
</feature>
<name>A0A7S3HD26_9STRA</name>
<feature type="compositionally biased region" description="Polar residues" evidence="1">
    <location>
        <begin position="406"/>
        <end position="415"/>
    </location>
</feature>
<sequence>VHYHACAMNLTEQKNVDKVIIGPAKLNYGVVSAGFLYNYKFTVQNNTKSPMRIRIACSPLKGESNTIRLVHLPNIIAPGLATTLFLELTAEYPMSSRFLLSVTQNHSDEVYTKEIEANVVSTETFKHVKKSLVLQKRPIYQPNVKVVANIPDFDTMGEDLHNYSSSATFTEAALLDEDDINDLLSLPMVHNVYWDPFAKCLRLDPKLGKIEVDGSSSLEDNKAKTQARREERMVELEEQGFLTINSLARMREDQDNAVLMQNSHISQSADYYDQVEAGSVGGSVGGGSATGGSVLGSVATEEEGITRTDTNGDFEDDDEQDPDEREAEDDDTFSIPMVQTYGDSPAGSFNSPTRLRLGSAGGVGFSEEDQMGRSQGSVTSTASRASVASLIAIKRERIERQRRESVQLSSSFTENSKNDSKIDKNRTLTMIKGRANVKAPVTLSDSKSKE</sequence>
<feature type="non-terminal residue" evidence="2">
    <location>
        <position position="1"/>
    </location>
</feature>
<feature type="region of interest" description="Disordered" evidence="1">
    <location>
        <begin position="365"/>
        <end position="384"/>
    </location>
</feature>
<reference evidence="2" key="1">
    <citation type="submission" date="2021-01" db="EMBL/GenBank/DDBJ databases">
        <authorList>
            <person name="Corre E."/>
            <person name="Pelletier E."/>
            <person name="Niang G."/>
            <person name="Scheremetjew M."/>
            <person name="Finn R."/>
            <person name="Kale V."/>
            <person name="Holt S."/>
            <person name="Cochrane G."/>
            <person name="Meng A."/>
            <person name="Brown T."/>
            <person name="Cohen L."/>
        </authorList>
    </citation>
    <scope>NUCLEOTIDE SEQUENCE</scope>
    <source>
        <strain evidence="2">CCAP 955/1</strain>
    </source>
</reference>
<accession>A0A7S3HD26</accession>
<gene>
    <name evidence="2" type="ORF">SELO1098_LOCUS20551</name>
</gene>
<proteinExistence type="predicted"/>
<evidence type="ECO:0000256" key="1">
    <source>
        <dbReference type="SAM" id="MobiDB-lite"/>
    </source>
</evidence>
<feature type="region of interest" description="Disordered" evidence="1">
    <location>
        <begin position="283"/>
        <end position="336"/>
    </location>
</feature>
<evidence type="ECO:0000313" key="2">
    <source>
        <dbReference type="EMBL" id="CAE0291705.1"/>
    </source>
</evidence>
<dbReference type="EMBL" id="HBIC01040001">
    <property type="protein sequence ID" value="CAE0291705.1"/>
    <property type="molecule type" value="Transcribed_RNA"/>
</dbReference>
<feature type="compositionally biased region" description="Acidic residues" evidence="1">
    <location>
        <begin position="312"/>
        <end position="332"/>
    </location>
</feature>
<dbReference type="AlphaFoldDB" id="A0A7S3HD26"/>
<organism evidence="2">
    <name type="scientific">Spumella elongata</name>
    <dbReference type="NCBI Taxonomy" id="89044"/>
    <lineage>
        <taxon>Eukaryota</taxon>
        <taxon>Sar</taxon>
        <taxon>Stramenopiles</taxon>
        <taxon>Ochrophyta</taxon>
        <taxon>Chrysophyceae</taxon>
        <taxon>Chromulinales</taxon>
        <taxon>Chromulinaceae</taxon>
        <taxon>Spumella</taxon>
    </lineage>
</organism>